<evidence type="ECO:0000313" key="3">
    <source>
        <dbReference type="Proteomes" id="UP000469215"/>
    </source>
</evidence>
<feature type="transmembrane region" description="Helical" evidence="1">
    <location>
        <begin position="50"/>
        <end position="68"/>
    </location>
</feature>
<accession>A0A6N9H7G6</accession>
<proteinExistence type="predicted"/>
<keyword evidence="3" id="KW-1185">Reference proteome</keyword>
<dbReference type="RefSeq" id="WP_160953444.1">
    <property type="nucleotide sequence ID" value="NZ_WWEQ01000032.1"/>
</dbReference>
<protein>
    <submittedName>
        <fullName evidence="2">Uncharacterized protein</fullName>
    </submittedName>
</protein>
<evidence type="ECO:0000256" key="1">
    <source>
        <dbReference type="SAM" id="Phobius"/>
    </source>
</evidence>
<organism evidence="2 3">
    <name type="scientific">Brevibacterium rongguiense</name>
    <dbReference type="NCBI Taxonomy" id="2695267"/>
    <lineage>
        <taxon>Bacteria</taxon>
        <taxon>Bacillati</taxon>
        <taxon>Actinomycetota</taxon>
        <taxon>Actinomycetes</taxon>
        <taxon>Micrococcales</taxon>
        <taxon>Brevibacteriaceae</taxon>
        <taxon>Brevibacterium</taxon>
    </lineage>
</organism>
<dbReference type="Proteomes" id="UP000469215">
    <property type="component" value="Unassembled WGS sequence"/>
</dbReference>
<comment type="caution">
    <text evidence="2">The sequence shown here is derived from an EMBL/GenBank/DDBJ whole genome shotgun (WGS) entry which is preliminary data.</text>
</comment>
<dbReference type="AlphaFoldDB" id="A0A6N9H7G6"/>
<keyword evidence="1" id="KW-0472">Membrane</keyword>
<reference evidence="2 3" key="1">
    <citation type="submission" date="2020-01" db="EMBL/GenBank/DDBJ databases">
        <authorList>
            <person name="Deng T."/>
        </authorList>
    </citation>
    <scope>NUCLEOTIDE SEQUENCE [LARGE SCALE GENOMIC DNA]</scope>
    <source>
        <strain evidence="2 3">5221</strain>
    </source>
</reference>
<keyword evidence="1" id="KW-1133">Transmembrane helix</keyword>
<feature type="transmembrane region" description="Helical" evidence="1">
    <location>
        <begin position="80"/>
        <end position="104"/>
    </location>
</feature>
<name>A0A6N9H7G6_9MICO</name>
<keyword evidence="1" id="KW-0812">Transmembrane</keyword>
<gene>
    <name evidence="2" type="ORF">GSY69_08590</name>
</gene>
<dbReference type="EMBL" id="WWEQ01000032">
    <property type="protein sequence ID" value="MYM20018.1"/>
    <property type="molecule type" value="Genomic_DNA"/>
</dbReference>
<evidence type="ECO:0000313" key="2">
    <source>
        <dbReference type="EMBL" id="MYM20018.1"/>
    </source>
</evidence>
<sequence length="148" mass="15342">MTAPAPPSGSHSDEAAAAAAAARRNRAGSVFFLLIAAAMLVSLLPLPLKLAAAAFAVAAVVFGIRYMVAGARAGRGGRWLLMGVLGLLACGYLLLGTAGTAILWPVQSQYEECSRAALTQRAGIDCSVSYEADVKSWFERLTGQPYPG</sequence>
<feature type="transmembrane region" description="Helical" evidence="1">
    <location>
        <begin position="27"/>
        <end position="44"/>
    </location>
</feature>